<accession>A0A5M9MXG0</accession>
<reference evidence="1 2" key="1">
    <citation type="submission" date="2019-08" db="EMBL/GenBank/DDBJ databases">
        <title>The genome sequence of a newly discovered highly antifungal drug resistant Aspergillus species, Aspergillus tanneri NIH 1004.</title>
        <authorList>
            <person name="Mounaud S."/>
            <person name="Singh I."/>
            <person name="Joardar V."/>
            <person name="Pakala S."/>
            <person name="Pakala S."/>
            <person name="Venepally P."/>
            <person name="Chung J.K."/>
            <person name="Losada L."/>
            <person name="Nierman W.C."/>
        </authorList>
    </citation>
    <scope>NUCLEOTIDE SEQUENCE [LARGE SCALE GENOMIC DNA]</scope>
    <source>
        <strain evidence="1 2">NIH1004</strain>
    </source>
</reference>
<proteinExistence type="predicted"/>
<comment type="caution">
    <text evidence="1">The sequence shown here is derived from an EMBL/GenBank/DDBJ whole genome shotgun (WGS) entry which is preliminary data.</text>
</comment>
<organism evidence="1 2">
    <name type="scientific">Aspergillus tanneri</name>
    <dbReference type="NCBI Taxonomy" id="1220188"/>
    <lineage>
        <taxon>Eukaryota</taxon>
        <taxon>Fungi</taxon>
        <taxon>Dikarya</taxon>
        <taxon>Ascomycota</taxon>
        <taxon>Pezizomycotina</taxon>
        <taxon>Eurotiomycetes</taxon>
        <taxon>Eurotiomycetidae</taxon>
        <taxon>Eurotiales</taxon>
        <taxon>Aspergillaceae</taxon>
        <taxon>Aspergillus</taxon>
        <taxon>Aspergillus subgen. Circumdati</taxon>
    </lineage>
</organism>
<dbReference type="GeneID" id="54323389"/>
<evidence type="ECO:0000313" key="1">
    <source>
        <dbReference type="EMBL" id="KAA8651791.1"/>
    </source>
</evidence>
<dbReference type="RefSeq" id="XP_033431152.1">
    <property type="nucleotide sequence ID" value="XM_033565395.1"/>
</dbReference>
<evidence type="ECO:0000313" key="2">
    <source>
        <dbReference type="Proteomes" id="UP000324241"/>
    </source>
</evidence>
<dbReference type="AlphaFoldDB" id="A0A5M9MXG0"/>
<protein>
    <submittedName>
        <fullName evidence="1">Uncharacterized protein</fullName>
    </submittedName>
</protein>
<sequence length="90" mass="9542">MQPNTRVLLAASASIYAAKRRLRVIIKEGPIPGCGLDSEGEGIVASFAFQRGVEVASVGQHQGVVTGRDTHARCRQSLHDWSGTVVALDA</sequence>
<dbReference type="Proteomes" id="UP000324241">
    <property type="component" value="Unassembled WGS sequence"/>
</dbReference>
<name>A0A5M9MXG0_9EURO</name>
<dbReference type="EMBL" id="QUQM01000002">
    <property type="protein sequence ID" value="KAA8651791.1"/>
    <property type="molecule type" value="Genomic_DNA"/>
</dbReference>
<gene>
    <name evidence="1" type="ORF">ATNIH1004_000687</name>
</gene>